<dbReference type="EnsemblMetazoa" id="PPA44585.1">
    <property type="protein sequence ID" value="PPA44585.1"/>
    <property type="gene ID" value="WBGene00282954"/>
</dbReference>
<sequence>MVGEVWYKSRVTYNIRTVSSPHVISRRSETECTRPRATEEVVRSAGKYNQFVIAYQLRHPNSSWRLTWQSVYDSRSAVSHSMSDV</sequence>
<reference evidence="1" key="2">
    <citation type="submission" date="2022-06" db="UniProtKB">
        <authorList>
            <consortium name="EnsemblMetazoa"/>
        </authorList>
    </citation>
    <scope>IDENTIFICATION</scope>
    <source>
        <strain evidence="1">PS312</strain>
    </source>
</reference>
<evidence type="ECO:0000313" key="1">
    <source>
        <dbReference type="EnsemblMetazoa" id="PPA44585.1"/>
    </source>
</evidence>
<gene>
    <name evidence="1" type="primary">WBGene00282954</name>
</gene>
<proteinExistence type="predicted"/>
<protein>
    <submittedName>
        <fullName evidence="1">Uncharacterized protein</fullName>
    </submittedName>
</protein>
<evidence type="ECO:0000313" key="2">
    <source>
        <dbReference type="Proteomes" id="UP000005239"/>
    </source>
</evidence>
<accession>A0A2A6BA68</accession>
<name>A0A2A6BA68_PRIPA</name>
<keyword evidence="2" id="KW-1185">Reference proteome</keyword>
<accession>A0A8R1Z156</accession>
<reference evidence="2" key="1">
    <citation type="journal article" date="2008" name="Nat. Genet.">
        <title>The Pristionchus pacificus genome provides a unique perspective on nematode lifestyle and parasitism.</title>
        <authorList>
            <person name="Dieterich C."/>
            <person name="Clifton S.W."/>
            <person name="Schuster L.N."/>
            <person name="Chinwalla A."/>
            <person name="Delehaunty K."/>
            <person name="Dinkelacker I."/>
            <person name="Fulton L."/>
            <person name="Fulton R."/>
            <person name="Godfrey J."/>
            <person name="Minx P."/>
            <person name="Mitreva M."/>
            <person name="Roeseler W."/>
            <person name="Tian H."/>
            <person name="Witte H."/>
            <person name="Yang S.P."/>
            <person name="Wilson R.K."/>
            <person name="Sommer R.J."/>
        </authorList>
    </citation>
    <scope>NUCLEOTIDE SEQUENCE [LARGE SCALE GENOMIC DNA]</scope>
    <source>
        <strain evidence="2">PS312</strain>
    </source>
</reference>
<dbReference type="AlphaFoldDB" id="A0A2A6BA68"/>
<dbReference type="Proteomes" id="UP000005239">
    <property type="component" value="Unassembled WGS sequence"/>
</dbReference>
<organism evidence="1 2">
    <name type="scientific">Pristionchus pacificus</name>
    <name type="common">Parasitic nematode worm</name>
    <dbReference type="NCBI Taxonomy" id="54126"/>
    <lineage>
        <taxon>Eukaryota</taxon>
        <taxon>Metazoa</taxon>
        <taxon>Ecdysozoa</taxon>
        <taxon>Nematoda</taxon>
        <taxon>Chromadorea</taxon>
        <taxon>Rhabditida</taxon>
        <taxon>Rhabditina</taxon>
        <taxon>Diplogasteromorpha</taxon>
        <taxon>Diplogasteroidea</taxon>
        <taxon>Neodiplogasteridae</taxon>
        <taxon>Pristionchus</taxon>
    </lineage>
</organism>